<protein>
    <submittedName>
        <fullName evidence="2">Sporulation domain-containing protein</fullName>
    </submittedName>
</protein>
<evidence type="ECO:0000313" key="2">
    <source>
        <dbReference type="EMBL" id="CEA06508.1"/>
    </source>
</evidence>
<dbReference type="GO" id="GO:0042834">
    <property type="term" value="F:peptidoglycan binding"/>
    <property type="evidence" value="ECO:0007669"/>
    <property type="project" value="InterPro"/>
</dbReference>
<dbReference type="InterPro" id="IPR036680">
    <property type="entry name" value="SPOR-like_sf"/>
</dbReference>
<dbReference type="OrthoDB" id="6193567at2"/>
<dbReference type="EMBL" id="LM997413">
    <property type="protein sequence ID" value="CEA06508.1"/>
    <property type="molecule type" value="Genomic_DNA"/>
</dbReference>
<sequence>MKYLFLSLVLLNILYGLWQLQGNATLDVTDTARPQPPPAPAAAPPSSREPTQPDAAALCVTLGKFTDQGVAEQLRQRLLVLDIESRLQTREVVVGADYWLVMPVVGGERHAVIQLSALQEQGIDSFLITRGEMAGSLSLGVFSREDHAQVRQEQLQQAGLDVRLHVLNKTERQYVVEVGSKARRLVDQAMLTRLRADFPGLQHQYELCQALPIAGVSPRMAAASVGAP</sequence>
<dbReference type="AlphaFoldDB" id="A0A078MGP6"/>
<name>A0A078MGP6_9PSED</name>
<gene>
    <name evidence="2" type="ORF">BN1049_02904</name>
</gene>
<dbReference type="RefSeq" id="WP_052508819.1">
    <property type="nucleotide sequence ID" value="NZ_LK391969.1"/>
</dbReference>
<accession>A0A078MGP6</accession>
<organism evidence="2">
    <name type="scientific">Pseudomonas saudimassiliensis</name>
    <dbReference type="NCBI Taxonomy" id="1461581"/>
    <lineage>
        <taxon>Bacteria</taxon>
        <taxon>Pseudomonadati</taxon>
        <taxon>Pseudomonadota</taxon>
        <taxon>Gammaproteobacteria</taxon>
        <taxon>Pseudomonadales</taxon>
        <taxon>Pseudomonadaceae</taxon>
        <taxon>Pseudomonas</taxon>
    </lineage>
</organism>
<dbReference type="PATRIC" id="fig|1461581.3.peg.2852"/>
<dbReference type="EMBL" id="LK391969">
    <property type="protein sequence ID" value="CEF27933.1"/>
    <property type="molecule type" value="Genomic_DNA"/>
</dbReference>
<evidence type="ECO:0000256" key="1">
    <source>
        <dbReference type="SAM" id="MobiDB-lite"/>
    </source>
</evidence>
<feature type="compositionally biased region" description="Pro residues" evidence="1">
    <location>
        <begin position="34"/>
        <end position="43"/>
    </location>
</feature>
<feature type="region of interest" description="Disordered" evidence="1">
    <location>
        <begin position="29"/>
        <end position="52"/>
    </location>
</feature>
<proteinExistence type="predicted"/>
<dbReference type="SUPFAM" id="SSF110997">
    <property type="entry name" value="Sporulation related repeat"/>
    <property type="match status" value="1"/>
</dbReference>
<reference evidence="2" key="1">
    <citation type="submission" date="2014-07" db="EMBL/GenBank/DDBJ databases">
        <authorList>
            <person name="Urmite Genomes Urmite Genomes"/>
        </authorList>
    </citation>
    <scope>NUCLEOTIDE SEQUENCE</scope>
    <source>
        <strain evidence="2">12M76_air</strain>
    </source>
</reference>